<reference evidence="1" key="1">
    <citation type="submission" date="2014-11" db="EMBL/GenBank/DDBJ databases">
        <authorList>
            <person name="Amaro Gonzalez C."/>
        </authorList>
    </citation>
    <scope>NUCLEOTIDE SEQUENCE</scope>
</reference>
<dbReference type="AlphaFoldDB" id="A0A0E9RND5"/>
<accession>A0A0E9RND5</accession>
<protein>
    <submittedName>
        <fullName evidence="1">Uncharacterized protein</fullName>
    </submittedName>
</protein>
<organism evidence="1">
    <name type="scientific">Anguilla anguilla</name>
    <name type="common">European freshwater eel</name>
    <name type="synonym">Muraena anguilla</name>
    <dbReference type="NCBI Taxonomy" id="7936"/>
    <lineage>
        <taxon>Eukaryota</taxon>
        <taxon>Metazoa</taxon>
        <taxon>Chordata</taxon>
        <taxon>Craniata</taxon>
        <taxon>Vertebrata</taxon>
        <taxon>Euteleostomi</taxon>
        <taxon>Actinopterygii</taxon>
        <taxon>Neopterygii</taxon>
        <taxon>Teleostei</taxon>
        <taxon>Anguilliformes</taxon>
        <taxon>Anguillidae</taxon>
        <taxon>Anguilla</taxon>
    </lineage>
</organism>
<reference evidence="1" key="2">
    <citation type="journal article" date="2015" name="Fish Shellfish Immunol.">
        <title>Early steps in the European eel (Anguilla anguilla)-Vibrio vulnificus interaction in the gills: Role of the RtxA13 toxin.</title>
        <authorList>
            <person name="Callol A."/>
            <person name="Pajuelo D."/>
            <person name="Ebbesson L."/>
            <person name="Teles M."/>
            <person name="MacKenzie S."/>
            <person name="Amaro C."/>
        </authorList>
    </citation>
    <scope>NUCLEOTIDE SEQUENCE</scope>
</reference>
<sequence>MLWKSLQVKGAAAWQPLKRKIKSPQEFRDYSLLSLNLNTGETTSTWLLR</sequence>
<dbReference type="EMBL" id="GBXM01078265">
    <property type="protein sequence ID" value="JAH30312.1"/>
    <property type="molecule type" value="Transcribed_RNA"/>
</dbReference>
<proteinExistence type="predicted"/>
<name>A0A0E9RND5_ANGAN</name>
<evidence type="ECO:0000313" key="1">
    <source>
        <dbReference type="EMBL" id="JAH30312.1"/>
    </source>
</evidence>